<dbReference type="GO" id="GO:0005794">
    <property type="term" value="C:Golgi apparatus"/>
    <property type="evidence" value="ECO:0007669"/>
    <property type="project" value="UniProtKB-SubCell"/>
</dbReference>
<dbReference type="EMBL" id="JAAIUW010000009">
    <property type="protein sequence ID" value="KAF7815218.1"/>
    <property type="molecule type" value="Genomic_DNA"/>
</dbReference>
<organism evidence="11 12">
    <name type="scientific">Senna tora</name>
    <dbReference type="NCBI Taxonomy" id="362788"/>
    <lineage>
        <taxon>Eukaryota</taxon>
        <taxon>Viridiplantae</taxon>
        <taxon>Streptophyta</taxon>
        <taxon>Embryophyta</taxon>
        <taxon>Tracheophyta</taxon>
        <taxon>Spermatophyta</taxon>
        <taxon>Magnoliopsida</taxon>
        <taxon>eudicotyledons</taxon>
        <taxon>Gunneridae</taxon>
        <taxon>Pentapetalae</taxon>
        <taxon>rosids</taxon>
        <taxon>fabids</taxon>
        <taxon>Fabales</taxon>
        <taxon>Fabaceae</taxon>
        <taxon>Caesalpinioideae</taxon>
        <taxon>Cassia clade</taxon>
        <taxon>Senna</taxon>
    </lineage>
</organism>
<evidence type="ECO:0000256" key="4">
    <source>
        <dbReference type="ARBA" id="ARBA00022583"/>
    </source>
</evidence>
<dbReference type="InterPro" id="IPR011417">
    <property type="entry name" value="ANTH_dom"/>
</dbReference>
<dbReference type="GO" id="GO:0072583">
    <property type="term" value="P:clathrin-dependent endocytosis"/>
    <property type="evidence" value="ECO:0007669"/>
    <property type="project" value="InterPro"/>
</dbReference>
<name>A0A834T4V3_9FABA</name>
<dbReference type="GO" id="GO:0030136">
    <property type="term" value="C:clathrin-coated vesicle"/>
    <property type="evidence" value="ECO:0007669"/>
    <property type="project" value="UniProtKB-SubCell"/>
</dbReference>
<dbReference type="Pfam" id="PF07651">
    <property type="entry name" value="ANTH"/>
    <property type="match status" value="1"/>
</dbReference>
<evidence type="ECO:0000313" key="12">
    <source>
        <dbReference type="Proteomes" id="UP000634136"/>
    </source>
</evidence>
<protein>
    <submittedName>
        <fullName evidence="11">Clathrin coat assembly protein AP180</fullName>
    </submittedName>
</protein>
<evidence type="ECO:0000313" key="11">
    <source>
        <dbReference type="EMBL" id="KAF7815218.1"/>
    </source>
</evidence>
<dbReference type="PROSITE" id="PS50942">
    <property type="entry name" value="ENTH"/>
    <property type="match status" value="1"/>
</dbReference>
<dbReference type="AlphaFoldDB" id="A0A834T4V3"/>
<comment type="caution">
    <text evidence="11">The sequence shown here is derived from an EMBL/GenBank/DDBJ whole genome shotgun (WGS) entry which is preliminary data.</text>
</comment>
<evidence type="ECO:0000256" key="2">
    <source>
        <dbReference type="ARBA" id="ARBA00004555"/>
    </source>
</evidence>
<keyword evidence="8" id="KW-0968">Cytoplasmic vesicle</keyword>
<evidence type="ECO:0000256" key="5">
    <source>
        <dbReference type="ARBA" id="ARBA00023034"/>
    </source>
</evidence>
<feature type="compositionally biased region" description="Polar residues" evidence="9">
    <location>
        <begin position="728"/>
        <end position="771"/>
    </location>
</feature>
<dbReference type="SUPFAM" id="SSF48464">
    <property type="entry name" value="ENTH/VHS domain"/>
    <property type="match status" value="1"/>
</dbReference>
<dbReference type="Gene3D" id="1.20.58.150">
    <property type="entry name" value="ANTH domain"/>
    <property type="match status" value="1"/>
</dbReference>
<dbReference type="FunFam" id="1.20.58.150:FF:000005">
    <property type="entry name" value="putative clathrin assembly protein At2g25430"/>
    <property type="match status" value="1"/>
</dbReference>
<feature type="domain" description="ENTH" evidence="10">
    <location>
        <begin position="21"/>
        <end position="157"/>
    </location>
</feature>
<dbReference type="Proteomes" id="UP000634136">
    <property type="component" value="Unassembled WGS sequence"/>
</dbReference>
<dbReference type="InterPro" id="IPR048050">
    <property type="entry name" value="ANTH_N_plant"/>
</dbReference>
<comment type="subcellular location">
    <subcellularLocation>
        <location evidence="1">Cytoplasmic vesicle</location>
        <location evidence="1">Clathrin-coated vesicle</location>
    </subcellularLocation>
    <subcellularLocation>
        <location evidence="2">Golgi apparatus</location>
    </subcellularLocation>
    <subcellularLocation>
        <location evidence="3">Membrane</location>
        <location evidence="3">Clathrin-coated pit</location>
    </subcellularLocation>
</comment>
<dbReference type="InterPro" id="IPR014712">
    <property type="entry name" value="ANTH_dom_sf"/>
</dbReference>
<dbReference type="SUPFAM" id="SSF89009">
    <property type="entry name" value="GAT-like domain"/>
    <property type="match status" value="1"/>
</dbReference>
<keyword evidence="12" id="KW-1185">Reference proteome</keyword>
<dbReference type="GO" id="GO:0005546">
    <property type="term" value="F:phosphatidylinositol-4,5-bisphosphate binding"/>
    <property type="evidence" value="ECO:0007669"/>
    <property type="project" value="TreeGrafter"/>
</dbReference>
<evidence type="ECO:0000259" key="10">
    <source>
        <dbReference type="PROSITE" id="PS50942"/>
    </source>
</evidence>
<sequence>MPSKLRKALGAVKDQTSISLAKVTNAANLEVVILKATTHDEIPMDERYVNEIVHLVSSNKVYAAACAQYIGKRIGKTKNWVVVLKSLMIVLTIFQDGDPYFPREVFHAMKRGAKILNLATFRDDSNSSPWDYSAFVRTIALYLDERLDCFLTGKLQRRVTLMKNHQKNKKMFNDTTGIKEMKPAMLLDRITYWQRLLDRAMGTKPTGPAKTNRLVQISLYAIVQESFDLYRDISDGLVVILDNFFKLPCKACISAFQACVRSSKQFDELSSFYSSCLAIGVGRAGEYPKVQKISQELMEALQEFLRDQAANNENENYGNDNGQSPLSKHLLVSALRESVVGSSGNYDEASEQYGTPERYYETASEYAASSHFLVETASTTPGKASHNNDFPNGLFGQSLVPQNQYNPFLELEDIPTVSPPTATIDQNQPNFIDFFEAPTSFHAHQESSEATTSMAPPTTFNAQNSSSSTDLDLIFGDFNSKNSCTAATPPTFRAQESMENNISLVPTFQARNQDEMPTRPTLSSQGSFKICSTPTLSSQGSFKISLPSPSYQGHKSSQKSLAPTLNSLSSFKISLPSPSYQGHNSSQKSPAPTLNSLGSFKISSPSPSYQGHNSSQKSPTPTLNSLGSFKINSPSSSYQGHNSSQKSLAPTLNSLGSFKISSPSPSYQGHNSSQKSLAPTLNSQGSFKISSPPSSSYQGQNLSQRSLAPTLNSQGSFKIISPSPPSSYQGQNTSQKSSAPTLNSQGSFKINSASNFHDQNSYETNSAPTFNSQGSFKLSTTSTFSSSHSSYQNSTTPTFDSQGLVKFSSTSTFEDHNSYHISATPTFRGHHNAYQTSTTSTFQGHSSYNMASIAPTYPTSTGQQIFQGHNSSYERSIEPTFCSPNSYQISPNPAFQQHYGSFQTSTTTPIVRGQNSYQTCVAPSFQGHHNMFQTSMEPSFHAHSSHQTSMAPTFRAYNNSYHQASPTPTFRSEIHTNEATSFWGENFHDATVAPTFRAKLPNETIMVGEAKLEDDLFGPWPSAALNSSNENALNKAMQEQSLLRQQQTWLEQQNKIIAKHMT</sequence>
<dbReference type="InterPro" id="IPR045192">
    <property type="entry name" value="AP180-like"/>
</dbReference>
<dbReference type="GO" id="GO:0048268">
    <property type="term" value="P:clathrin coat assembly"/>
    <property type="evidence" value="ECO:0007669"/>
    <property type="project" value="InterPro"/>
</dbReference>
<feature type="region of interest" description="Disordered" evidence="9">
    <location>
        <begin position="576"/>
        <end position="771"/>
    </location>
</feature>
<evidence type="ECO:0000256" key="3">
    <source>
        <dbReference type="ARBA" id="ARBA00004600"/>
    </source>
</evidence>
<dbReference type="OrthoDB" id="44015at2759"/>
<dbReference type="Gene3D" id="1.25.40.90">
    <property type="match status" value="1"/>
</dbReference>
<evidence type="ECO:0000256" key="6">
    <source>
        <dbReference type="ARBA" id="ARBA00023136"/>
    </source>
</evidence>
<dbReference type="CDD" id="cd16987">
    <property type="entry name" value="ANTH_N_AP180_plant"/>
    <property type="match status" value="1"/>
</dbReference>
<gene>
    <name evidence="11" type="ORF">G2W53_029187</name>
</gene>
<keyword evidence="5" id="KW-0333">Golgi apparatus</keyword>
<dbReference type="InterPro" id="IPR013809">
    <property type="entry name" value="ENTH"/>
</dbReference>
<evidence type="ECO:0000256" key="1">
    <source>
        <dbReference type="ARBA" id="ARBA00004132"/>
    </source>
</evidence>
<feature type="compositionally biased region" description="Polar residues" evidence="9">
    <location>
        <begin position="697"/>
        <end position="716"/>
    </location>
</feature>
<keyword evidence="7" id="KW-0168">Coated pit</keyword>
<dbReference type="GO" id="GO:0005545">
    <property type="term" value="F:1-phosphatidylinositol binding"/>
    <property type="evidence" value="ECO:0007669"/>
    <property type="project" value="InterPro"/>
</dbReference>
<keyword evidence="4" id="KW-0254">Endocytosis</keyword>
<evidence type="ECO:0000256" key="8">
    <source>
        <dbReference type="ARBA" id="ARBA00023329"/>
    </source>
</evidence>
<dbReference type="PANTHER" id="PTHR22951:SF75">
    <property type="entry name" value="CLATHRIN COAT ASSEMBLY PROTEIN AP180"/>
    <property type="match status" value="1"/>
</dbReference>
<keyword evidence="6" id="KW-0472">Membrane</keyword>
<dbReference type="InterPro" id="IPR008942">
    <property type="entry name" value="ENTH_VHS"/>
</dbReference>
<proteinExistence type="predicted"/>
<evidence type="ECO:0000256" key="9">
    <source>
        <dbReference type="SAM" id="MobiDB-lite"/>
    </source>
</evidence>
<feature type="region of interest" description="Disordered" evidence="9">
    <location>
        <begin position="508"/>
        <end position="562"/>
    </location>
</feature>
<evidence type="ECO:0000256" key="7">
    <source>
        <dbReference type="ARBA" id="ARBA00023176"/>
    </source>
</evidence>
<feature type="compositionally biased region" description="Polar residues" evidence="9">
    <location>
        <begin position="576"/>
        <end position="689"/>
    </location>
</feature>
<reference evidence="11" key="1">
    <citation type="submission" date="2020-09" db="EMBL/GenBank/DDBJ databases">
        <title>Genome-Enabled Discovery of Anthraquinone Biosynthesis in Senna tora.</title>
        <authorList>
            <person name="Kang S.-H."/>
            <person name="Pandey R.P."/>
            <person name="Lee C.-M."/>
            <person name="Sim J.-S."/>
            <person name="Jeong J.-T."/>
            <person name="Choi B.-S."/>
            <person name="Jung M."/>
            <person name="Ginzburg D."/>
            <person name="Zhao K."/>
            <person name="Won S.Y."/>
            <person name="Oh T.-J."/>
            <person name="Yu Y."/>
            <person name="Kim N.-H."/>
            <person name="Lee O.R."/>
            <person name="Lee T.-H."/>
            <person name="Bashyal P."/>
            <person name="Kim T.-S."/>
            <person name="Lee W.-H."/>
            <person name="Kawkins C."/>
            <person name="Kim C.-K."/>
            <person name="Kim J.S."/>
            <person name="Ahn B.O."/>
            <person name="Rhee S.Y."/>
            <person name="Sohng J.K."/>
        </authorList>
    </citation>
    <scope>NUCLEOTIDE SEQUENCE</scope>
    <source>
        <tissue evidence="11">Leaf</tissue>
    </source>
</reference>
<dbReference type="FunFam" id="1.25.40.90:FF:000019">
    <property type="entry name" value="Clathrin coat assembly protein"/>
    <property type="match status" value="1"/>
</dbReference>
<dbReference type="SMART" id="SM00273">
    <property type="entry name" value="ENTH"/>
    <property type="match status" value="1"/>
</dbReference>
<feature type="compositionally biased region" description="Polar residues" evidence="9">
    <location>
        <begin position="520"/>
        <end position="562"/>
    </location>
</feature>
<dbReference type="GO" id="GO:0006900">
    <property type="term" value="P:vesicle budding from membrane"/>
    <property type="evidence" value="ECO:0007669"/>
    <property type="project" value="TreeGrafter"/>
</dbReference>
<dbReference type="PANTHER" id="PTHR22951">
    <property type="entry name" value="CLATHRIN ASSEMBLY PROTEIN"/>
    <property type="match status" value="1"/>
</dbReference>
<dbReference type="GO" id="GO:0000149">
    <property type="term" value="F:SNARE binding"/>
    <property type="evidence" value="ECO:0007669"/>
    <property type="project" value="TreeGrafter"/>
</dbReference>
<dbReference type="GO" id="GO:0032050">
    <property type="term" value="F:clathrin heavy chain binding"/>
    <property type="evidence" value="ECO:0007669"/>
    <property type="project" value="TreeGrafter"/>
</dbReference>
<accession>A0A834T4V3</accession>
<dbReference type="GO" id="GO:0005905">
    <property type="term" value="C:clathrin-coated pit"/>
    <property type="evidence" value="ECO:0007669"/>
    <property type="project" value="UniProtKB-SubCell"/>
</dbReference>